<dbReference type="EMBL" id="MN585982">
    <property type="protein sequence ID" value="QGJ89127.1"/>
    <property type="molecule type" value="Genomic_DNA"/>
</dbReference>
<evidence type="ECO:0000313" key="1">
    <source>
        <dbReference type="EMBL" id="QGJ89127.1"/>
    </source>
</evidence>
<name>A0A649V9U7_9CAUD</name>
<sequence>MHEGTSTSEPMVDSDYQLVRFDDENYIHIRHLCELSTMSGESVLSFMEDGKTIFCSGCGLHAKVELVDGRAILKAV</sequence>
<evidence type="ECO:0000313" key="2">
    <source>
        <dbReference type="Proteomes" id="UP000423529"/>
    </source>
</evidence>
<proteinExistence type="predicted"/>
<reference evidence="1 2" key="1">
    <citation type="submission" date="2019-10" db="EMBL/GenBank/DDBJ databases">
        <authorList>
            <person name="Divens A.M."/>
            <person name="Fryberger R.B."/>
            <person name="Garlena R.A."/>
            <person name="Russell D.A."/>
            <person name="Pope W.H."/>
            <person name="Jacobs-Sera D."/>
            <person name="Hatfull G.F."/>
        </authorList>
    </citation>
    <scope>NUCLEOTIDE SEQUENCE [LARGE SCALE GENOMIC DNA]</scope>
</reference>
<dbReference type="GeneID" id="55624427"/>
<dbReference type="KEGG" id="vg:55624427"/>
<dbReference type="RefSeq" id="YP_009853745.1">
    <property type="nucleotide sequence ID" value="NC_048823.1"/>
</dbReference>
<keyword evidence="2" id="KW-1185">Reference proteome</keyword>
<dbReference type="Proteomes" id="UP000423529">
    <property type="component" value="Segment"/>
</dbReference>
<protein>
    <submittedName>
        <fullName evidence="1">Uncharacterized protein</fullName>
    </submittedName>
</protein>
<accession>A0A649V9U7</accession>
<gene>
    <name evidence="1" type="primary">86</name>
    <name evidence="1" type="ORF">PBI_UNTOUCHABLE_86</name>
</gene>
<organism evidence="1 2">
    <name type="scientific">Gordonia phage Untouchable</name>
    <dbReference type="NCBI Taxonomy" id="2656542"/>
    <lineage>
        <taxon>Viruses</taxon>
        <taxon>Duplodnaviria</taxon>
        <taxon>Heunggongvirae</taxon>
        <taxon>Uroviricota</taxon>
        <taxon>Caudoviricetes</taxon>
        <taxon>Deejayvirinae</taxon>
        <taxon>Kenoshavirus</taxon>
        <taxon>Kenoshavirus untouchable</taxon>
    </lineage>
</organism>